<organism evidence="2 3">
    <name type="scientific">Pseudonocardia yunnanensis</name>
    <dbReference type="NCBI Taxonomy" id="58107"/>
    <lineage>
        <taxon>Bacteria</taxon>
        <taxon>Bacillati</taxon>
        <taxon>Actinomycetota</taxon>
        <taxon>Actinomycetes</taxon>
        <taxon>Pseudonocardiales</taxon>
        <taxon>Pseudonocardiaceae</taxon>
        <taxon>Pseudonocardia</taxon>
    </lineage>
</organism>
<keyword evidence="2" id="KW-0808">Transferase</keyword>
<dbReference type="EC" id="2.1.1.-" evidence="2"/>
<sequence length="246" mass="27612">MEGFSVPVEGWDFSWFRDRGTEQRPPWGYATLIDERMSAASRALDLQTGGGEVLAGISKPPPVLEATEGWPPNVALARRRLAPIGGEVVVVDEDADLPFGDASFDLIVSRHPVTVRWHEVARVLSPGGTYLSQQIGAGEKRELREFMVGPRPVPDARRPDRVVEAASAAGLDVVDLRTDTQRVEFFDVAAVIVFLRKVIWHVPDLSVEKYRDKLFELHNKIEMEGPFVTYSKRFLIEARKPPWQAR</sequence>
<evidence type="ECO:0000313" key="2">
    <source>
        <dbReference type="EMBL" id="MFD1523003.1"/>
    </source>
</evidence>
<dbReference type="CDD" id="cd02440">
    <property type="entry name" value="AdoMet_MTases"/>
    <property type="match status" value="1"/>
</dbReference>
<name>A0ABW4F616_9PSEU</name>
<dbReference type="RefSeq" id="WP_344725100.1">
    <property type="nucleotide sequence ID" value="NZ_BAAAUS010000028.1"/>
</dbReference>
<comment type="caution">
    <text evidence="2">The sequence shown here is derived from an EMBL/GenBank/DDBJ whole genome shotgun (WGS) entry which is preliminary data.</text>
</comment>
<accession>A0ABW4F616</accession>
<feature type="domain" description="Methyltransferase type 11" evidence="1">
    <location>
        <begin position="44"/>
        <end position="130"/>
    </location>
</feature>
<keyword evidence="3" id="KW-1185">Reference proteome</keyword>
<dbReference type="InterPro" id="IPR052939">
    <property type="entry name" value="23S_rRNA_MeTrnsfrase_RlmA"/>
</dbReference>
<dbReference type="PANTHER" id="PTHR43460">
    <property type="entry name" value="METHYLTRANSFERASE"/>
    <property type="match status" value="1"/>
</dbReference>
<dbReference type="InterPro" id="IPR013216">
    <property type="entry name" value="Methyltransf_11"/>
</dbReference>
<dbReference type="Proteomes" id="UP001597114">
    <property type="component" value="Unassembled WGS sequence"/>
</dbReference>
<evidence type="ECO:0000259" key="1">
    <source>
        <dbReference type="Pfam" id="PF08241"/>
    </source>
</evidence>
<protein>
    <submittedName>
        <fullName evidence="2">Class I SAM-dependent methyltransferase</fullName>
        <ecNumber evidence="2">2.1.1.-</ecNumber>
    </submittedName>
</protein>
<dbReference type="EMBL" id="JBHUCO010000054">
    <property type="protein sequence ID" value="MFD1523003.1"/>
    <property type="molecule type" value="Genomic_DNA"/>
</dbReference>
<reference evidence="3" key="1">
    <citation type="journal article" date="2019" name="Int. J. Syst. Evol. Microbiol.">
        <title>The Global Catalogue of Microorganisms (GCM) 10K type strain sequencing project: providing services to taxonomists for standard genome sequencing and annotation.</title>
        <authorList>
            <consortium name="The Broad Institute Genomics Platform"/>
            <consortium name="The Broad Institute Genome Sequencing Center for Infectious Disease"/>
            <person name="Wu L."/>
            <person name="Ma J."/>
        </authorList>
    </citation>
    <scope>NUCLEOTIDE SEQUENCE [LARGE SCALE GENOMIC DNA]</scope>
    <source>
        <strain evidence="3">CCM 7043</strain>
    </source>
</reference>
<evidence type="ECO:0000313" key="3">
    <source>
        <dbReference type="Proteomes" id="UP001597114"/>
    </source>
</evidence>
<proteinExistence type="predicted"/>
<dbReference type="SUPFAM" id="SSF53335">
    <property type="entry name" value="S-adenosyl-L-methionine-dependent methyltransferases"/>
    <property type="match status" value="1"/>
</dbReference>
<dbReference type="InterPro" id="IPR029063">
    <property type="entry name" value="SAM-dependent_MTases_sf"/>
</dbReference>
<dbReference type="Pfam" id="PF08241">
    <property type="entry name" value="Methyltransf_11"/>
    <property type="match status" value="1"/>
</dbReference>
<dbReference type="GO" id="GO:0008168">
    <property type="term" value="F:methyltransferase activity"/>
    <property type="evidence" value="ECO:0007669"/>
    <property type="project" value="UniProtKB-KW"/>
</dbReference>
<dbReference type="PANTHER" id="PTHR43460:SF1">
    <property type="entry name" value="METHYLTRANSFERASE TYPE 11 DOMAIN-CONTAINING PROTEIN"/>
    <property type="match status" value="1"/>
</dbReference>
<gene>
    <name evidence="2" type="ORF">ACFSJD_36340</name>
</gene>
<dbReference type="Gene3D" id="3.40.50.150">
    <property type="entry name" value="Vaccinia Virus protein VP39"/>
    <property type="match status" value="1"/>
</dbReference>
<keyword evidence="2" id="KW-0489">Methyltransferase</keyword>
<dbReference type="GO" id="GO:0032259">
    <property type="term" value="P:methylation"/>
    <property type="evidence" value="ECO:0007669"/>
    <property type="project" value="UniProtKB-KW"/>
</dbReference>